<dbReference type="Proteomes" id="UP000003494">
    <property type="component" value="Unassembled WGS sequence"/>
</dbReference>
<organism evidence="1 2">
    <name type="scientific">Shuttleworthella satelles DSM 14600</name>
    <dbReference type="NCBI Taxonomy" id="626523"/>
    <lineage>
        <taxon>Bacteria</taxon>
        <taxon>Bacillati</taxon>
        <taxon>Bacillota</taxon>
        <taxon>Clostridia</taxon>
        <taxon>Lachnospirales</taxon>
        <taxon>Lachnospiraceae</taxon>
        <taxon>Shuttleworthella</taxon>
    </lineage>
</organism>
<dbReference type="HOGENOM" id="CLU_3084708_0_0_9"/>
<evidence type="ECO:0000313" key="2">
    <source>
        <dbReference type="Proteomes" id="UP000003494"/>
    </source>
</evidence>
<sequence>MFRADSVVNQICKGSFLSLTDTIIVHQKINSVGIQTFLDIFHFSLAFFCLRC</sequence>
<dbReference type="AlphaFoldDB" id="C4GDN3"/>
<comment type="caution">
    <text evidence="1">The sequence shown here is derived from an EMBL/GenBank/DDBJ whole genome shotgun (WGS) entry which is preliminary data.</text>
</comment>
<keyword evidence="2" id="KW-1185">Reference proteome</keyword>
<name>C4GDN3_9FIRM</name>
<gene>
    <name evidence="1" type="ORF">GCWU000342_02207</name>
</gene>
<proteinExistence type="predicted"/>
<dbReference type="EMBL" id="ACIP02000007">
    <property type="protein sequence ID" value="EEP27512.1"/>
    <property type="molecule type" value="Genomic_DNA"/>
</dbReference>
<accession>C4GDN3</accession>
<reference evidence="1" key="1">
    <citation type="submission" date="2009-04" db="EMBL/GenBank/DDBJ databases">
        <authorList>
            <person name="Weinstock G."/>
            <person name="Sodergren E."/>
            <person name="Clifton S."/>
            <person name="Fulton L."/>
            <person name="Fulton B."/>
            <person name="Courtney L."/>
            <person name="Fronick C."/>
            <person name="Harrison M."/>
            <person name="Strong C."/>
            <person name="Farmer C."/>
            <person name="Delahaunty K."/>
            <person name="Markovic C."/>
            <person name="Hall O."/>
            <person name="Minx P."/>
            <person name="Tomlinson C."/>
            <person name="Mitreva M."/>
            <person name="Nelson J."/>
            <person name="Hou S."/>
            <person name="Wollam A."/>
            <person name="Pepin K.H."/>
            <person name="Johnson M."/>
            <person name="Bhonagiri V."/>
            <person name="Nash W.E."/>
            <person name="Warren W."/>
            <person name="Chinwalla A."/>
            <person name="Mardis E.R."/>
            <person name="Wilson R.K."/>
        </authorList>
    </citation>
    <scope>NUCLEOTIDE SEQUENCE [LARGE SCALE GENOMIC DNA]</scope>
    <source>
        <strain evidence="1">DSM 14600</strain>
    </source>
</reference>
<evidence type="ECO:0000313" key="1">
    <source>
        <dbReference type="EMBL" id="EEP27512.1"/>
    </source>
</evidence>
<protein>
    <submittedName>
        <fullName evidence="1">Uncharacterized protein</fullName>
    </submittedName>
</protein>